<evidence type="ECO:0000313" key="1">
    <source>
        <dbReference type="EMBL" id="GAA5213355.1"/>
    </source>
</evidence>
<comment type="caution">
    <text evidence="1">The sequence shown here is derived from an EMBL/GenBank/DDBJ whole genome shotgun (WGS) entry which is preliminary data.</text>
</comment>
<dbReference type="Gene3D" id="2.40.128.150">
    <property type="entry name" value="Cysteine proteinases"/>
    <property type="match status" value="1"/>
</dbReference>
<protein>
    <submittedName>
        <fullName evidence="1">Uncharacterized protein</fullName>
    </submittedName>
</protein>
<proteinExistence type="predicted"/>
<name>A0ABP9T8E2_9ACTN</name>
<sequence>MTRLTARVVVGADRFEDRPRTHTALLVEIPGDPRPYLAEARRVLVADFGIDVPEGLTPLE</sequence>
<evidence type="ECO:0000313" key="2">
    <source>
        <dbReference type="Proteomes" id="UP001499878"/>
    </source>
</evidence>
<keyword evidence="2" id="KW-1185">Reference proteome</keyword>
<gene>
    <name evidence="1" type="ORF">GCM10023323_54010</name>
</gene>
<reference evidence="2" key="1">
    <citation type="journal article" date="2019" name="Int. J. Syst. Evol. Microbiol.">
        <title>The Global Catalogue of Microorganisms (GCM) 10K type strain sequencing project: providing services to taxonomists for standard genome sequencing and annotation.</title>
        <authorList>
            <consortium name="The Broad Institute Genomics Platform"/>
            <consortium name="The Broad Institute Genome Sequencing Center for Infectious Disease"/>
            <person name="Wu L."/>
            <person name="Ma J."/>
        </authorList>
    </citation>
    <scope>NUCLEOTIDE SEQUENCE [LARGE SCALE GENOMIC DNA]</scope>
    <source>
        <strain evidence="2">JCM 18306</strain>
    </source>
</reference>
<dbReference type="Proteomes" id="UP001499878">
    <property type="component" value="Unassembled WGS sequence"/>
</dbReference>
<accession>A0ABP9T8E2</accession>
<organism evidence="1 2">
    <name type="scientific">Streptomyces thinghirensis</name>
    <dbReference type="NCBI Taxonomy" id="551547"/>
    <lineage>
        <taxon>Bacteria</taxon>
        <taxon>Bacillati</taxon>
        <taxon>Actinomycetota</taxon>
        <taxon>Actinomycetes</taxon>
        <taxon>Kitasatosporales</taxon>
        <taxon>Streptomycetaceae</taxon>
        <taxon>Streptomyces</taxon>
    </lineage>
</organism>
<dbReference type="EMBL" id="BAABJR010000014">
    <property type="protein sequence ID" value="GAA5213355.1"/>
    <property type="molecule type" value="Genomic_DNA"/>
</dbReference>